<evidence type="ECO:0000313" key="2">
    <source>
        <dbReference type="EnsemblPlants" id="OPUNC03G14200.1"/>
    </source>
</evidence>
<evidence type="ECO:0000313" key="3">
    <source>
        <dbReference type="Proteomes" id="UP000026962"/>
    </source>
</evidence>
<reference evidence="2" key="2">
    <citation type="submission" date="2018-05" db="EMBL/GenBank/DDBJ databases">
        <title>OpunRS2 (Oryza punctata Reference Sequence Version 2).</title>
        <authorList>
            <person name="Zhang J."/>
            <person name="Kudrna D."/>
            <person name="Lee S."/>
            <person name="Talag J."/>
            <person name="Welchert J."/>
            <person name="Wing R.A."/>
        </authorList>
    </citation>
    <scope>NUCLEOTIDE SEQUENCE [LARGE SCALE GENOMIC DNA]</scope>
</reference>
<protein>
    <submittedName>
        <fullName evidence="2">Uncharacterized protein</fullName>
    </submittedName>
</protein>
<accession>A0A0E0KCT0</accession>
<dbReference type="EnsemblPlants" id="OPUNC03G14200.1">
    <property type="protein sequence ID" value="OPUNC03G14200.1"/>
    <property type="gene ID" value="OPUNC03G14200"/>
</dbReference>
<dbReference type="AlphaFoldDB" id="A0A0E0KCT0"/>
<proteinExistence type="predicted"/>
<dbReference type="Proteomes" id="UP000026962">
    <property type="component" value="Chromosome 3"/>
</dbReference>
<reference evidence="2" key="1">
    <citation type="submission" date="2015-04" db="UniProtKB">
        <authorList>
            <consortium name="EnsemblPlants"/>
        </authorList>
    </citation>
    <scope>IDENTIFICATION</scope>
</reference>
<sequence length="115" mass="13052">MSESSPPPPPPAIRRAALRRRRRPRSYLRLIALLSSILRHHDQISAVSLASGNYPVDPAPATSSASSVPHLPPPPLPLPRLLRLRRYVAHQFMLPWRRRCRLPPILQPARCKRSL</sequence>
<name>A0A0E0KCT0_ORYPU</name>
<dbReference type="HOGENOM" id="CLU_2112884_0_0_1"/>
<feature type="region of interest" description="Disordered" evidence="1">
    <location>
        <begin position="55"/>
        <end position="74"/>
    </location>
</feature>
<dbReference type="Gramene" id="OPUNC03G14200.1">
    <property type="protein sequence ID" value="OPUNC03G14200.1"/>
    <property type="gene ID" value="OPUNC03G14200"/>
</dbReference>
<organism evidence="2">
    <name type="scientific">Oryza punctata</name>
    <name type="common">Red rice</name>
    <dbReference type="NCBI Taxonomy" id="4537"/>
    <lineage>
        <taxon>Eukaryota</taxon>
        <taxon>Viridiplantae</taxon>
        <taxon>Streptophyta</taxon>
        <taxon>Embryophyta</taxon>
        <taxon>Tracheophyta</taxon>
        <taxon>Spermatophyta</taxon>
        <taxon>Magnoliopsida</taxon>
        <taxon>Liliopsida</taxon>
        <taxon>Poales</taxon>
        <taxon>Poaceae</taxon>
        <taxon>BOP clade</taxon>
        <taxon>Oryzoideae</taxon>
        <taxon>Oryzeae</taxon>
        <taxon>Oryzinae</taxon>
        <taxon>Oryza</taxon>
    </lineage>
</organism>
<feature type="compositionally biased region" description="Low complexity" evidence="1">
    <location>
        <begin position="55"/>
        <end position="69"/>
    </location>
</feature>
<keyword evidence="3" id="KW-1185">Reference proteome</keyword>
<dbReference type="STRING" id="4537.A0A0E0KCT0"/>
<evidence type="ECO:0000256" key="1">
    <source>
        <dbReference type="SAM" id="MobiDB-lite"/>
    </source>
</evidence>